<dbReference type="SUPFAM" id="SSF52540">
    <property type="entry name" value="P-loop containing nucleoside triphosphate hydrolases"/>
    <property type="match status" value="1"/>
</dbReference>
<dbReference type="InterPro" id="IPR027417">
    <property type="entry name" value="P-loop_NTPase"/>
</dbReference>
<protein>
    <recommendedName>
        <fullName evidence="2">Zona occludens toxin N-terminal domain-containing protein</fullName>
    </recommendedName>
</protein>
<accession>A0A4S8EV06</accession>
<keyword evidence="4" id="KW-1185">Reference proteome</keyword>
<dbReference type="Pfam" id="PF05707">
    <property type="entry name" value="Zot"/>
    <property type="match status" value="1"/>
</dbReference>
<keyword evidence="1" id="KW-0812">Transmembrane</keyword>
<dbReference type="AlphaFoldDB" id="A0A4S8EV06"/>
<dbReference type="EMBL" id="STFG01000023">
    <property type="protein sequence ID" value="THT98120.1"/>
    <property type="molecule type" value="Genomic_DNA"/>
</dbReference>
<evidence type="ECO:0000256" key="1">
    <source>
        <dbReference type="SAM" id="Phobius"/>
    </source>
</evidence>
<feature type="domain" description="Zona occludens toxin N-terminal" evidence="2">
    <location>
        <begin position="1"/>
        <end position="186"/>
    </location>
</feature>
<dbReference type="RefSeq" id="WP_136574602.1">
    <property type="nucleotide sequence ID" value="NZ_STFG01000023.1"/>
</dbReference>
<proteinExistence type="predicted"/>
<gene>
    <name evidence="3" type="ORF">E9531_15080</name>
</gene>
<reference evidence="3 4" key="1">
    <citation type="journal article" date="2015" name="Antonie Van Leeuwenhoek">
        <title>Lampropedia puyangensis sp. nov., isolated from symptomatic bark of Populus ? euramericana canker and emended description of Lampropedia hyalina (Ehrenberg 1832) Lee et al. 2004.</title>
        <authorList>
            <person name="Li Y."/>
            <person name="Wang T."/>
            <person name="Piao C.G."/>
            <person name="Wang L.F."/>
            <person name="Tian G.Z."/>
            <person name="Zhu T.H."/>
            <person name="Guo M.W."/>
        </authorList>
    </citation>
    <scope>NUCLEOTIDE SEQUENCE [LARGE SCALE GENOMIC DNA]</scope>
    <source>
        <strain evidence="3 4">2-bin</strain>
    </source>
</reference>
<keyword evidence="1" id="KW-0472">Membrane</keyword>
<evidence type="ECO:0000313" key="3">
    <source>
        <dbReference type="EMBL" id="THT98120.1"/>
    </source>
</evidence>
<keyword evidence="1" id="KW-1133">Transmembrane helix</keyword>
<feature type="transmembrane region" description="Helical" evidence="1">
    <location>
        <begin position="198"/>
        <end position="220"/>
    </location>
</feature>
<evidence type="ECO:0000259" key="2">
    <source>
        <dbReference type="Pfam" id="PF05707"/>
    </source>
</evidence>
<dbReference type="Gene3D" id="3.40.50.300">
    <property type="entry name" value="P-loop containing nucleotide triphosphate hydrolases"/>
    <property type="match status" value="1"/>
</dbReference>
<evidence type="ECO:0000313" key="4">
    <source>
        <dbReference type="Proteomes" id="UP000308917"/>
    </source>
</evidence>
<dbReference type="Proteomes" id="UP000308917">
    <property type="component" value="Unassembled WGS sequence"/>
</dbReference>
<sequence>MITVITGTPGAGKTLYTVQNLLQKLVGSTVTKTNDDGTTEEITRKVFTNINGLTLDHELIDGSDTGGLCNWQEWAKPGDVIVFDEVQKYWKPRPNGSAVPPYIEALETHRHMGVDFILITQGLMLTDRNMISLVGQHLHVRRIGNTRTCIVYEWDHASRSLMYSKSIAKKIWRYDKSVFKLYKSAELHTKQKRKLPGLLWFLLAALVFALWKMPTFLGIFDTEKYNVPIEAIAHAAQEQEAGDFAESQEVGRNYQQPKISTADYYESYVPRVPDVPFTAPVYDHLTVPQAVPKPAACIKMRNRCDCYTQRGTPYGTSKQNCLYYVKNGVFLDFEPDNNGMQQMPKIAAALN</sequence>
<dbReference type="OrthoDB" id="8809170at2"/>
<dbReference type="InterPro" id="IPR008900">
    <property type="entry name" value="Zot_N"/>
</dbReference>
<comment type="caution">
    <text evidence="3">The sequence shown here is derived from an EMBL/GenBank/DDBJ whole genome shotgun (WGS) entry which is preliminary data.</text>
</comment>
<name>A0A4S8EV06_9BURK</name>
<organism evidence="3 4">
    <name type="scientific">Lampropedia puyangensis</name>
    <dbReference type="NCBI Taxonomy" id="1330072"/>
    <lineage>
        <taxon>Bacteria</taxon>
        <taxon>Pseudomonadati</taxon>
        <taxon>Pseudomonadota</taxon>
        <taxon>Betaproteobacteria</taxon>
        <taxon>Burkholderiales</taxon>
        <taxon>Comamonadaceae</taxon>
        <taxon>Lampropedia</taxon>
    </lineage>
</organism>